<gene>
    <name evidence="7" type="ORF">GL300_17615</name>
</gene>
<dbReference type="OrthoDB" id="9807112at2"/>
<dbReference type="Gene3D" id="3.40.1090.10">
    <property type="entry name" value="Cytosolic phospholipase A2 catalytic domain"/>
    <property type="match status" value="1"/>
</dbReference>
<accession>A0A844HU35</accession>
<keyword evidence="3 4" id="KW-0443">Lipid metabolism</keyword>
<evidence type="ECO:0000256" key="4">
    <source>
        <dbReference type="PROSITE-ProRule" id="PRU01161"/>
    </source>
</evidence>
<dbReference type="InterPro" id="IPR002641">
    <property type="entry name" value="PNPLA_dom"/>
</dbReference>
<dbReference type="Proteomes" id="UP000449846">
    <property type="component" value="Unassembled WGS sequence"/>
</dbReference>
<comment type="caution">
    <text evidence="7">The sequence shown here is derived from an EMBL/GenBank/DDBJ whole genome shotgun (WGS) entry which is preliminary data.</text>
</comment>
<feature type="short sequence motif" description="GXGXXG" evidence="4">
    <location>
        <begin position="34"/>
        <end position="39"/>
    </location>
</feature>
<dbReference type="GO" id="GO:0016020">
    <property type="term" value="C:membrane"/>
    <property type="evidence" value="ECO:0007669"/>
    <property type="project" value="TreeGrafter"/>
</dbReference>
<feature type="region of interest" description="Disordered" evidence="5">
    <location>
        <begin position="389"/>
        <end position="412"/>
    </location>
</feature>
<dbReference type="GO" id="GO:0016042">
    <property type="term" value="P:lipid catabolic process"/>
    <property type="evidence" value="ECO:0007669"/>
    <property type="project" value="UniProtKB-UniRule"/>
</dbReference>
<evidence type="ECO:0000256" key="3">
    <source>
        <dbReference type="ARBA" id="ARBA00023098"/>
    </source>
</evidence>
<keyword evidence="2 4" id="KW-0442">Lipid degradation</keyword>
<evidence type="ECO:0000259" key="6">
    <source>
        <dbReference type="PROSITE" id="PS51635"/>
    </source>
</evidence>
<dbReference type="AlphaFoldDB" id="A0A844HU35"/>
<evidence type="ECO:0000256" key="5">
    <source>
        <dbReference type="SAM" id="MobiDB-lite"/>
    </source>
</evidence>
<organism evidence="7 8">
    <name type="scientific">Paracoccus litorisediminis</name>
    <dbReference type="NCBI Taxonomy" id="2006130"/>
    <lineage>
        <taxon>Bacteria</taxon>
        <taxon>Pseudomonadati</taxon>
        <taxon>Pseudomonadota</taxon>
        <taxon>Alphaproteobacteria</taxon>
        <taxon>Rhodobacterales</taxon>
        <taxon>Paracoccaceae</taxon>
        <taxon>Paracoccus</taxon>
    </lineage>
</organism>
<dbReference type="InterPro" id="IPR016035">
    <property type="entry name" value="Acyl_Trfase/lysoPLipase"/>
</dbReference>
<dbReference type="PANTHER" id="PTHR24185">
    <property type="entry name" value="CALCIUM-INDEPENDENT PHOSPHOLIPASE A2-GAMMA"/>
    <property type="match status" value="1"/>
</dbReference>
<evidence type="ECO:0000313" key="8">
    <source>
        <dbReference type="Proteomes" id="UP000449846"/>
    </source>
</evidence>
<evidence type="ECO:0000313" key="7">
    <source>
        <dbReference type="EMBL" id="MTH61032.1"/>
    </source>
</evidence>
<dbReference type="Pfam" id="PF01734">
    <property type="entry name" value="Patatin"/>
    <property type="match status" value="1"/>
</dbReference>
<feature type="short sequence motif" description="DGA/G" evidence="4">
    <location>
        <begin position="217"/>
        <end position="219"/>
    </location>
</feature>
<name>A0A844HU35_9RHOB</name>
<evidence type="ECO:0000256" key="1">
    <source>
        <dbReference type="ARBA" id="ARBA00022801"/>
    </source>
</evidence>
<protein>
    <submittedName>
        <fullName evidence="7">Patatin</fullName>
    </submittedName>
</protein>
<feature type="active site" description="Nucleophile" evidence="4">
    <location>
        <position position="75"/>
    </location>
</feature>
<reference evidence="7 8" key="1">
    <citation type="submission" date="2019-11" db="EMBL/GenBank/DDBJ databases">
        <authorList>
            <person name="Dong K."/>
        </authorList>
    </citation>
    <scope>NUCLEOTIDE SEQUENCE [LARGE SCALE GENOMIC DNA]</scope>
    <source>
        <strain evidence="7 8">NBRC 112902</strain>
    </source>
</reference>
<feature type="domain" description="PNPLA" evidence="6">
    <location>
        <begin position="30"/>
        <end position="231"/>
    </location>
</feature>
<dbReference type="PANTHER" id="PTHR24185:SF1">
    <property type="entry name" value="CALCIUM-INDEPENDENT PHOSPHOLIPASE A2-GAMMA"/>
    <property type="match status" value="1"/>
</dbReference>
<dbReference type="SUPFAM" id="SSF52151">
    <property type="entry name" value="FabD/lysophospholipase-like"/>
    <property type="match status" value="1"/>
</dbReference>
<dbReference type="GO" id="GO:0004620">
    <property type="term" value="F:phospholipase activity"/>
    <property type="evidence" value="ECO:0007669"/>
    <property type="project" value="TreeGrafter"/>
</dbReference>
<dbReference type="PROSITE" id="PS51635">
    <property type="entry name" value="PNPLA"/>
    <property type="match status" value="1"/>
</dbReference>
<proteinExistence type="predicted"/>
<feature type="active site" description="Proton acceptor" evidence="4">
    <location>
        <position position="217"/>
    </location>
</feature>
<keyword evidence="8" id="KW-1185">Reference proteome</keyword>
<sequence>MGCAFLIEKDTAVAHELDGHLFGPGPKRILALDGGGIRGILTLQMLRRIEELVRQRTGNPQAVLSDYFDLIGGTSTGAIIASALALGWSIDRVETLYKEFGLDIFKSSMFRKGLLRPKFSANAIRVGLEREFKDIKLGGPELKTGLAIVVKRLDTGSPWVIHNCPKGVFFNQLHGSGSTPNKDFLLREVVRASAAAPTYFEPEIISVSSEIKGAFVDGGVSPHNNPALQLLMLAALKRHGLNWPIGNDNILIVSLGTGSRTTVLAQDKVMKMTAAELGVRGLSSLMDDVSALNETLLQWLSDSPTAREIDSEIGDLREDFLGGGNPLLTYLRYNVEFDPAWLKRHLDLDYTPDQLDSVAQMDKPENMADLIKIGRAAISLIDEAHFDPKFDIPSAPSGEKRDRPSDEQEQWT</sequence>
<dbReference type="EMBL" id="WMIG01000012">
    <property type="protein sequence ID" value="MTH61032.1"/>
    <property type="molecule type" value="Genomic_DNA"/>
</dbReference>
<feature type="short sequence motif" description="GXSXG" evidence="4">
    <location>
        <begin position="73"/>
        <end position="77"/>
    </location>
</feature>
<dbReference type="GO" id="GO:0006631">
    <property type="term" value="P:fatty acid metabolic process"/>
    <property type="evidence" value="ECO:0007669"/>
    <property type="project" value="TreeGrafter"/>
</dbReference>
<evidence type="ECO:0000256" key="2">
    <source>
        <dbReference type="ARBA" id="ARBA00022963"/>
    </source>
</evidence>
<keyword evidence="1 4" id="KW-0378">Hydrolase</keyword>